<dbReference type="SMART" id="SM00900">
    <property type="entry name" value="FMN_bind"/>
    <property type="match status" value="1"/>
</dbReference>
<accession>A0A1J5Q6C2</accession>
<evidence type="ECO:0000259" key="2">
    <source>
        <dbReference type="SMART" id="SM00900"/>
    </source>
</evidence>
<gene>
    <name evidence="3" type="ORF">GALL_390010</name>
</gene>
<reference evidence="3" key="1">
    <citation type="submission" date="2016-10" db="EMBL/GenBank/DDBJ databases">
        <title>Sequence of Gallionella enrichment culture.</title>
        <authorList>
            <person name="Poehlein A."/>
            <person name="Muehling M."/>
            <person name="Daniel R."/>
        </authorList>
    </citation>
    <scope>NUCLEOTIDE SEQUENCE</scope>
</reference>
<dbReference type="GO" id="GO:0010181">
    <property type="term" value="F:FMN binding"/>
    <property type="evidence" value="ECO:0007669"/>
    <property type="project" value="InterPro"/>
</dbReference>
<protein>
    <submittedName>
        <fullName evidence="3">FMN-binding domain protein</fullName>
    </submittedName>
</protein>
<evidence type="ECO:0000256" key="1">
    <source>
        <dbReference type="SAM" id="MobiDB-lite"/>
    </source>
</evidence>
<feature type="domain" description="FMN-binding" evidence="2">
    <location>
        <begin position="110"/>
        <end position="188"/>
    </location>
</feature>
<organism evidence="3">
    <name type="scientific">mine drainage metagenome</name>
    <dbReference type="NCBI Taxonomy" id="410659"/>
    <lineage>
        <taxon>unclassified sequences</taxon>
        <taxon>metagenomes</taxon>
        <taxon>ecological metagenomes</taxon>
    </lineage>
</organism>
<feature type="region of interest" description="Disordered" evidence="1">
    <location>
        <begin position="29"/>
        <end position="98"/>
    </location>
</feature>
<proteinExistence type="predicted"/>
<dbReference type="GO" id="GO:0016020">
    <property type="term" value="C:membrane"/>
    <property type="evidence" value="ECO:0007669"/>
    <property type="project" value="InterPro"/>
</dbReference>
<dbReference type="AlphaFoldDB" id="A0A1J5Q6C2"/>
<dbReference type="Pfam" id="PF04205">
    <property type="entry name" value="FMN_bind"/>
    <property type="match status" value="1"/>
</dbReference>
<comment type="caution">
    <text evidence="3">The sequence shown here is derived from an EMBL/GenBank/DDBJ whole genome shotgun (WGS) entry which is preliminary data.</text>
</comment>
<evidence type="ECO:0000313" key="3">
    <source>
        <dbReference type="EMBL" id="OIQ79265.1"/>
    </source>
</evidence>
<dbReference type="EMBL" id="MLJW01001245">
    <property type="protein sequence ID" value="OIQ79265.1"/>
    <property type="molecule type" value="Genomic_DNA"/>
</dbReference>
<sequence>MKRALFIGGGTLAGVAAVLSYVPTNFSSSSTSALSVPTSGGVSTPSTATASTPAAPTPTTPTQAATPTQAPSQGPTSTQAPTTQAPTPTNPPAAAPVSKTATGATYSACGYGNVRVRITVSNGVVTKVDALSYPNGDPRSQFINQQAIPWLQQQTLAAKNSSQIAGVGGATCTTGAWTSSLQSALTAAGL</sequence>
<feature type="compositionally biased region" description="Low complexity" evidence="1">
    <location>
        <begin position="29"/>
        <end position="54"/>
    </location>
</feature>
<feature type="compositionally biased region" description="Low complexity" evidence="1">
    <location>
        <begin position="60"/>
        <end position="87"/>
    </location>
</feature>
<dbReference type="InterPro" id="IPR007329">
    <property type="entry name" value="FMN-bd"/>
</dbReference>
<name>A0A1J5Q6C2_9ZZZZ</name>